<evidence type="ECO:0000313" key="2">
    <source>
        <dbReference type="Proteomes" id="UP000325577"/>
    </source>
</evidence>
<dbReference type="EMBL" id="CM018051">
    <property type="protein sequence ID" value="KAA8517401.1"/>
    <property type="molecule type" value="Genomic_DNA"/>
</dbReference>
<reference evidence="1 2" key="1">
    <citation type="submission" date="2019-09" db="EMBL/GenBank/DDBJ databases">
        <title>A chromosome-level genome assembly of the Chinese tupelo Nyssa sinensis.</title>
        <authorList>
            <person name="Yang X."/>
            <person name="Kang M."/>
            <person name="Yang Y."/>
            <person name="Xiong H."/>
            <person name="Wang M."/>
            <person name="Zhang Z."/>
            <person name="Wang Z."/>
            <person name="Wu H."/>
            <person name="Ma T."/>
            <person name="Liu J."/>
            <person name="Xi Z."/>
        </authorList>
    </citation>
    <scope>NUCLEOTIDE SEQUENCE [LARGE SCALE GENOMIC DNA]</scope>
    <source>
        <strain evidence="1">J267</strain>
        <tissue evidence="1">Leaf</tissue>
    </source>
</reference>
<name>A0A5J4ZJK9_9ASTE</name>
<gene>
    <name evidence="1" type="ORF">F0562_017694</name>
</gene>
<keyword evidence="2" id="KW-1185">Reference proteome</keyword>
<proteinExistence type="predicted"/>
<evidence type="ECO:0000313" key="1">
    <source>
        <dbReference type="EMBL" id="KAA8517401.1"/>
    </source>
</evidence>
<dbReference type="Proteomes" id="UP000325577">
    <property type="component" value="Linkage Group LG8"/>
</dbReference>
<protein>
    <submittedName>
        <fullName evidence="1">Uncharacterized protein</fullName>
    </submittedName>
</protein>
<accession>A0A5J4ZJK9</accession>
<sequence>MSRGTDKFRFRLSSLEELGILGTRIEIEGDGSLGLYGLGKSAEINARIGPGVIGIEEVATHEAEHISKLDNVYASSGADNEVEVEETNGLPILPESNGSFAVAPEVRDQYREHVVAAALDEEKSDMPKLIVMLLILRCRSSARKMTIAGIGGRNCVSNSFHDSQLCRW</sequence>
<organism evidence="1 2">
    <name type="scientific">Nyssa sinensis</name>
    <dbReference type="NCBI Taxonomy" id="561372"/>
    <lineage>
        <taxon>Eukaryota</taxon>
        <taxon>Viridiplantae</taxon>
        <taxon>Streptophyta</taxon>
        <taxon>Embryophyta</taxon>
        <taxon>Tracheophyta</taxon>
        <taxon>Spermatophyta</taxon>
        <taxon>Magnoliopsida</taxon>
        <taxon>eudicotyledons</taxon>
        <taxon>Gunneridae</taxon>
        <taxon>Pentapetalae</taxon>
        <taxon>asterids</taxon>
        <taxon>Cornales</taxon>
        <taxon>Nyssaceae</taxon>
        <taxon>Nyssa</taxon>
    </lineage>
</organism>
<dbReference type="AlphaFoldDB" id="A0A5J4ZJK9"/>